<keyword evidence="2" id="KW-0547">Nucleotide-binding</keyword>
<dbReference type="InterPro" id="IPR015856">
    <property type="entry name" value="ABC_transpr_CbiO/EcfA_su"/>
</dbReference>
<dbReference type="CDD" id="cd03225">
    <property type="entry name" value="ABC_cobalt_CbiO_domain1"/>
    <property type="match status" value="1"/>
</dbReference>
<gene>
    <name evidence="6" type="ORF">SAMN04487775_101117</name>
</gene>
<feature type="region of interest" description="Disordered" evidence="4">
    <location>
        <begin position="220"/>
        <end position="263"/>
    </location>
</feature>
<feature type="domain" description="ABC transporter" evidence="5">
    <location>
        <begin position="3"/>
        <end position="215"/>
    </location>
</feature>
<dbReference type="Pfam" id="PF00005">
    <property type="entry name" value="ABC_tran"/>
    <property type="match status" value="2"/>
</dbReference>
<dbReference type="InterPro" id="IPR003593">
    <property type="entry name" value="AAA+_ATPase"/>
</dbReference>
<evidence type="ECO:0000256" key="3">
    <source>
        <dbReference type="ARBA" id="ARBA00022840"/>
    </source>
</evidence>
<dbReference type="GO" id="GO:0005524">
    <property type="term" value="F:ATP binding"/>
    <property type="evidence" value="ECO:0007669"/>
    <property type="project" value="UniProtKB-KW"/>
</dbReference>
<dbReference type="SUPFAM" id="SSF52540">
    <property type="entry name" value="P-loop containing nucleoside triphosphate hydrolases"/>
    <property type="match status" value="2"/>
</dbReference>
<evidence type="ECO:0000259" key="5">
    <source>
        <dbReference type="PROSITE" id="PS50893"/>
    </source>
</evidence>
<accession>A0A1I3HW50</accession>
<evidence type="ECO:0000313" key="6">
    <source>
        <dbReference type="EMBL" id="SFI39843.1"/>
    </source>
</evidence>
<dbReference type="PROSITE" id="PS00211">
    <property type="entry name" value="ABC_TRANSPORTER_1"/>
    <property type="match status" value="2"/>
</dbReference>
<sequence length="527" mass="57870">MSIQISNLNFSYSSSNSTLFEDFSLQFFDGWTCVAGSNGCGKSTLLKLIAGIIEPDGGKILCNGVGGNASTSGVFYCPQETAEIPENLYTAFWSDDNEVRRFFSRLCVTEEMLERYDTLSGGEKKRIQIACALAEQPSVLLLDEPTNHLDSETTKMISDALGDFHGIGIMVSHDRGFADSLCNRTIYLYNEAQSFAGGRDCIACDTYPCGLTKALELRQSGQEQSRGNWERLNSKASSEKQRSARLEAENQKSKARLSKKTISAKDHDAKLKQDIARISGKDRTTGDAKARLETQIRQTEAERDSIKKALRRKEGFSVENTDYSKPIIIEDTQIQAGSYTLQIPHLEIKRGTKFALTGQNGAGKTLFVNHVIGLLEAAGRQGELLYLPQEISYEVREQIFEEFAELEENERGEVLSTLYRLGSEPTRLSAENSAGGGSGEQQVSPGELRKLMIALAVQRPLSLLILDEPTNHMDITSVLALESALASLDCAMIVVSHDKAFLAKITNASLTAERTSPTSGRLSVLSN</sequence>
<evidence type="ECO:0000313" key="7">
    <source>
        <dbReference type="Proteomes" id="UP000182737"/>
    </source>
</evidence>
<dbReference type="PANTHER" id="PTHR42855">
    <property type="entry name" value="ABC TRANSPORTER ATP-BINDING SUBUNIT"/>
    <property type="match status" value="1"/>
</dbReference>
<reference evidence="7" key="1">
    <citation type="submission" date="2016-10" db="EMBL/GenBank/DDBJ databases">
        <authorList>
            <person name="Varghese N."/>
            <person name="Submissions S."/>
        </authorList>
    </citation>
    <scope>NUCLEOTIDE SEQUENCE [LARGE SCALE GENOMIC DNA]</scope>
    <source>
        <strain evidence="7">XBD1002</strain>
    </source>
</reference>
<dbReference type="Proteomes" id="UP000182737">
    <property type="component" value="Unassembled WGS sequence"/>
</dbReference>
<dbReference type="InterPro" id="IPR003439">
    <property type="entry name" value="ABC_transporter-like_ATP-bd"/>
</dbReference>
<keyword evidence="7" id="KW-1185">Reference proteome</keyword>
<dbReference type="GO" id="GO:0016020">
    <property type="term" value="C:membrane"/>
    <property type="evidence" value="ECO:0007669"/>
    <property type="project" value="InterPro"/>
</dbReference>
<evidence type="ECO:0000256" key="2">
    <source>
        <dbReference type="ARBA" id="ARBA00022741"/>
    </source>
</evidence>
<dbReference type="PANTHER" id="PTHR42855:SF1">
    <property type="entry name" value="ABC TRANSPORTER DOMAIN-CONTAINING PROTEIN"/>
    <property type="match status" value="1"/>
</dbReference>
<dbReference type="OrthoDB" id="9760950at2"/>
<dbReference type="InterPro" id="IPR051309">
    <property type="entry name" value="ABCF_ATPase"/>
</dbReference>
<evidence type="ECO:0000256" key="1">
    <source>
        <dbReference type="ARBA" id="ARBA00022448"/>
    </source>
</evidence>
<dbReference type="RefSeq" id="WP_074929698.1">
    <property type="nucleotide sequence ID" value="NZ_FORI01000001.1"/>
</dbReference>
<dbReference type="Gene3D" id="3.40.50.300">
    <property type="entry name" value="P-loop containing nucleotide triphosphate hydrolases"/>
    <property type="match status" value="2"/>
</dbReference>
<evidence type="ECO:0000256" key="4">
    <source>
        <dbReference type="SAM" id="MobiDB-lite"/>
    </source>
</evidence>
<dbReference type="AlphaFoldDB" id="A0A1I3HW50"/>
<dbReference type="InterPro" id="IPR027417">
    <property type="entry name" value="P-loop_NTPase"/>
</dbReference>
<dbReference type="GO" id="GO:0016887">
    <property type="term" value="F:ATP hydrolysis activity"/>
    <property type="evidence" value="ECO:0007669"/>
    <property type="project" value="InterPro"/>
</dbReference>
<organism evidence="6 7">
    <name type="scientific">Treponema bryantii</name>
    <dbReference type="NCBI Taxonomy" id="163"/>
    <lineage>
        <taxon>Bacteria</taxon>
        <taxon>Pseudomonadati</taxon>
        <taxon>Spirochaetota</taxon>
        <taxon>Spirochaetia</taxon>
        <taxon>Spirochaetales</taxon>
        <taxon>Treponemataceae</taxon>
        <taxon>Treponema</taxon>
    </lineage>
</organism>
<dbReference type="SMART" id="SM00382">
    <property type="entry name" value="AAA"/>
    <property type="match status" value="2"/>
</dbReference>
<feature type="compositionally biased region" description="Basic and acidic residues" evidence="4">
    <location>
        <begin position="228"/>
        <end position="252"/>
    </location>
</feature>
<keyword evidence="3" id="KW-0067">ATP-binding</keyword>
<name>A0A1I3HW50_9SPIR</name>
<dbReference type="PROSITE" id="PS50893">
    <property type="entry name" value="ABC_TRANSPORTER_2"/>
    <property type="match status" value="1"/>
</dbReference>
<dbReference type="InterPro" id="IPR017871">
    <property type="entry name" value="ABC_transporter-like_CS"/>
</dbReference>
<keyword evidence="1" id="KW-0813">Transport</keyword>
<dbReference type="EMBL" id="FORI01000001">
    <property type="protein sequence ID" value="SFI39843.1"/>
    <property type="molecule type" value="Genomic_DNA"/>
</dbReference>
<proteinExistence type="predicted"/>
<protein>
    <submittedName>
        <fullName evidence="6">ATPase components of ABC transporters with duplicated ATPase domains</fullName>
    </submittedName>
</protein>
<dbReference type="GO" id="GO:0055085">
    <property type="term" value="P:transmembrane transport"/>
    <property type="evidence" value="ECO:0007669"/>
    <property type="project" value="InterPro"/>
</dbReference>